<evidence type="ECO:0000313" key="5">
    <source>
        <dbReference type="Proteomes" id="UP000262825"/>
    </source>
</evidence>
<protein>
    <recommendedName>
        <fullName evidence="3">C2H2-type domain-containing protein</fullName>
    </recommendedName>
</protein>
<evidence type="ECO:0000256" key="2">
    <source>
        <dbReference type="SAM" id="MobiDB-lite"/>
    </source>
</evidence>
<sequence>MGYIHFDRVYVPQRNSVPLGLINKQFAKQKEQEQLKSGGVKQTKESTNTLETSTNSVNSDDSEKLDYLFDDFLKGVETVLNEKEGETSAASSLYNGNKTTGNTVDDNVFKNEFFQLEEFQLNNQVLLDILGKNVSTRVTGNNNNTELESLLSNPMFSLDEEMTWCDSLQQHHQQQQQQKKANVDTIANSIKSMETFVFNNHMDNTIPFPVFETKECERNDTVCDSFNLANSFSSNSNCTSPTSIESAIDLVALPTSASSNSNGNPFQCPHCVSNFKEKAYLTRHLKKHNPIKDYRCPYWTEDHQCHPTGDFSRKDTFRAHMKSVHFIYPSWLKKTEKDSSVGRCSGCFEKFENNKNWLVNHIEPGKCGAMIRKEIGSGRKLRKKAELYRKLKSGFYKKKYKKNRGSNDKLLGN</sequence>
<feature type="domain" description="C2H2-type" evidence="3">
    <location>
        <begin position="266"/>
        <end position="293"/>
    </location>
</feature>
<name>A0A376BAV7_9ASCO</name>
<dbReference type="OrthoDB" id="3973047at2759"/>
<keyword evidence="5" id="KW-1185">Reference proteome</keyword>
<dbReference type="InterPro" id="IPR036236">
    <property type="entry name" value="Znf_C2H2_sf"/>
</dbReference>
<dbReference type="GO" id="GO:0008270">
    <property type="term" value="F:zinc ion binding"/>
    <property type="evidence" value="ECO:0007669"/>
    <property type="project" value="UniProtKB-KW"/>
</dbReference>
<organism evidence="4 5">
    <name type="scientific">Saccharomycodes ludwigii</name>
    <dbReference type="NCBI Taxonomy" id="36035"/>
    <lineage>
        <taxon>Eukaryota</taxon>
        <taxon>Fungi</taxon>
        <taxon>Dikarya</taxon>
        <taxon>Ascomycota</taxon>
        <taxon>Saccharomycotina</taxon>
        <taxon>Saccharomycetes</taxon>
        <taxon>Saccharomycodales</taxon>
        <taxon>Saccharomycodaceae</taxon>
        <taxon>Saccharomycodes</taxon>
    </lineage>
</organism>
<dbReference type="InterPro" id="IPR013087">
    <property type="entry name" value="Znf_C2H2_type"/>
</dbReference>
<dbReference type="SUPFAM" id="SSF57667">
    <property type="entry name" value="beta-beta-alpha zinc fingers"/>
    <property type="match status" value="1"/>
</dbReference>
<keyword evidence="1" id="KW-0863">Zinc-finger</keyword>
<dbReference type="Gene3D" id="3.30.160.60">
    <property type="entry name" value="Classic Zinc Finger"/>
    <property type="match status" value="1"/>
</dbReference>
<evidence type="ECO:0000313" key="4">
    <source>
        <dbReference type="EMBL" id="SSD61815.1"/>
    </source>
</evidence>
<dbReference type="SMART" id="SM00355">
    <property type="entry name" value="ZnF_C2H2"/>
    <property type="match status" value="2"/>
</dbReference>
<dbReference type="PROSITE" id="PS00028">
    <property type="entry name" value="ZINC_FINGER_C2H2_1"/>
    <property type="match status" value="1"/>
</dbReference>
<dbReference type="AlphaFoldDB" id="A0A376BAV7"/>
<gene>
    <name evidence="4" type="ORF">SCODWIG_03576</name>
</gene>
<dbReference type="VEuPathDB" id="FungiDB:SCODWIG_03576"/>
<feature type="compositionally biased region" description="Low complexity" evidence="2">
    <location>
        <begin position="46"/>
        <end position="59"/>
    </location>
</feature>
<dbReference type="EMBL" id="UFAJ01000912">
    <property type="protein sequence ID" value="SSD61815.1"/>
    <property type="molecule type" value="Genomic_DNA"/>
</dbReference>
<keyword evidence="1" id="KW-0862">Zinc</keyword>
<evidence type="ECO:0000259" key="3">
    <source>
        <dbReference type="PROSITE" id="PS50157"/>
    </source>
</evidence>
<evidence type="ECO:0000256" key="1">
    <source>
        <dbReference type="PROSITE-ProRule" id="PRU00042"/>
    </source>
</evidence>
<proteinExistence type="predicted"/>
<dbReference type="PROSITE" id="PS50157">
    <property type="entry name" value="ZINC_FINGER_C2H2_2"/>
    <property type="match status" value="1"/>
</dbReference>
<feature type="region of interest" description="Disordered" evidence="2">
    <location>
        <begin position="33"/>
        <end position="59"/>
    </location>
</feature>
<reference evidence="5" key="1">
    <citation type="submission" date="2018-06" db="EMBL/GenBank/DDBJ databases">
        <authorList>
            <person name="Guldener U."/>
        </authorList>
    </citation>
    <scope>NUCLEOTIDE SEQUENCE [LARGE SCALE GENOMIC DNA]</scope>
    <source>
        <strain evidence="5">UTAD17</strain>
    </source>
</reference>
<dbReference type="Proteomes" id="UP000262825">
    <property type="component" value="Unassembled WGS sequence"/>
</dbReference>
<accession>A0A376BAV7</accession>
<keyword evidence="1" id="KW-0479">Metal-binding</keyword>